<evidence type="ECO:0000313" key="12">
    <source>
        <dbReference type="EMBL" id="OAP01671.1"/>
    </source>
</evidence>
<dbReference type="FunFam" id="1.10.630.10:FF:000007">
    <property type="entry name" value="Cytochrome P450 76C4"/>
    <property type="match status" value="1"/>
</dbReference>
<dbReference type="GO" id="GO:0016705">
    <property type="term" value="F:oxidoreductase activity, acting on paired donors, with incorporation or reduction of molecular oxygen"/>
    <property type="evidence" value="ECO:0007669"/>
    <property type="project" value="InterPro"/>
</dbReference>
<evidence type="ECO:0000256" key="6">
    <source>
        <dbReference type="ARBA" id="ARBA00023004"/>
    </source>
</evidence>
<evidence type="ECO:0000256" key="2">
    <source>
        <dbReference type="ARBA" id="ARBA00010617"/>
    </source>
</evidence>
<organism evidence="12 13">
    <name type="scientific">Arabidopsis thaliana</name>
    <name type="common">Mouse-ear cress</name>
    <dbReference type="NCBI Taxonomy" id="3702"/>
    <lineage>
        <taxon>Eukaryota</taxon>
        <taxon>Viridiplantae</taxon>
        <taxon>Streptophyta</taxon>
        <taxon>Embryophyta</taxon>
        <taxon>Tracheophyta</taxon>
        <taxon>Spermatophyta</taxon>
        <taxon>Magnoliopsida</taxon>
        <taxon>eudicotyledons</taxon>
        <taxon>Gunneridae</taxon>
        <taxon>Pentapetalae</taxon>
        <taxon>rosids</taxon>
        <taxon>malvids</taxon>
        <taxon>Brassicales</taxon>
        <taxon>Brassicaceae</taxon>
        <taxon>Camelineae</taxon>
        <taxon>Arabidopsis</taxon>
    </lineage>
</organism>
<feature type="domain" description="DUF4704" evidence="11">
    <location>
        <begin position="1547"/>
        <end position="1854"/>
    </location>
</feature>
<dbReference type="Pfam" id="PF00067">
    <property type="entry name" value="p450"/>
    <property type="match status" value="2"/>
</dbReference>
<dbReference type="InterPro" id="IPR036396">
    <property type="entry name" value="Cyt_P450_sf"/>
</dbReference>
<comment type="caution">
    <text evidence="12">The sequence shown here is derived from an EMBL/GenBank/DDBJ whole genome shotgun (WGS) entry which is preliminary data.</text>
</comment>
<feature type="compositionally biased region" description="Polar residues" evidence="9">
    <location>
        <begin position="1870"/>
        <end position="1882"/>
    </location>
</feature>
<keyword evidence="4 8" id="KW-0479">Metal-binding</keyword>
<name>A0A178V7K5_ARATH</name>
<keyword evidence="10" id="KW-0472">Membrane</keyword>
<keyword evidence="5" id="KW-0560">Oxidoreductase</keyword>
<dbReference type="Pfam" id="PF15787">
    <property type="entry name" value="DUF4704"/>
    <property type="match status" value="1"/>
</dbReference>
<evidence type="ECO:0000256" key="3">
    <source>
        <dbReference type="ARBA" id="ARBA00022617"/>
    </source>
</evidence>
<dbReference type="GO" id="GO:0004497">
    <property type="term" value="F:monooxygenase activity"/>
    <property type="evidence" value="ECO:0007669"/>
    <property type="project" value="UniProtKB-KW"/>
</dbReference>
<comment type="similarity">
    <text evidence="2">Belongs to the cytochrome P450 family.</text>
</comment>
<protein>
    <recommendedName>
        <fullName evidence="11">DUF4704 domain-containing protein</fullName>
    </recommendedName>
</protein>
<evidence type="ECO:0000256" key="10">
    <source>
        <dbReference type="SAM" id="Phobius"/>
    </source>
</evidence>
<dbReference type="InterPro" id="IPR013320">
    <property type="entry name" value="ConA-like_dom_sf"/>
</dbReference>
<dbReference type="InterPro" id="IPR001128">
    <property type="entry name" value="Cyt_P450"/>
</dbReference>
<feature type="transmembrane region" description="Helical" evidence="10">
    <location>
        <begin position="510"/>
        <end position="530"/>
    </location>
</feature>
<evidence type="ECO:0000256" key="5">
    <source>
        <dbReference type="ARBA" id="ARBA00023002"/>
    </source>
</evidence>
<feature type="region of interest" description="Disordered" evidence="9">
    <location>
        <begin position="1867"/>
        <end position="1916"/>
    </location>
</feature>
<dbReference type="InterPro" id="IPR017972">
    <property type="entry name" value="Cyt_P450_CS"/>
</dbReference>
<evidence type="ECO:0000256" key="8">
    <source>
        <dbReference type="PIRSR" id="PIRSR602401-1"/>
    </source>
</evidence>
<feature type="compositionally biased region" description="Basic and acidic residues" evidence="9">
    <location>
        <begin position="1898"/>
        <end position="1914"/>
    </location>
</feature>
<feature type="binding site" description="axial binding residue" evidence="8">
    <location>
        <position position="439"/>
    </location>
    <ligand>
        <name>heme</name>
        <dbReference type="ChEBI" id="CHEBI:30413"/>
    </ligand>
    <ligandPart>
        <name>Fe</name>
        <dbReference type="ChEBI" id="CHEBI:18248"/>
    </ligandPart>
</feature>
<dbReference type="PANTHER" id="PTHR47950">
    <property type="entry name" value="CYTOCHROME P450, FAMILY 76, SUBFAMILY C, POLYPEPTIDE 5-RELATED"/>
    <property type="match status" value="1"/>
</dbReference>
<evidence type="ECO:0000256" key="4">
    <source>
        <dbReference type="ARBA" id="ARBA00022723"/>
    </source>
</evidence>
<keyword evidence="3 8" id="KW-0349">Heme</keyword>
<dbReference type="ExpressionAtlas" id="A0A178V7K5">
    <property type="expression patterns" value="baseline and differential"/>
</dbReference>
<evidence type="ECO:0000256" key="9">
    <source>
        <dbReference type="SAM" id="MobiDB-lite"/>
    </source>
</evidence>
<dbReference type="FunFam" id="1.10.630.10:FF:000126">
    <property type="entry name" value="Predicted protein"/>
    <property type="match status" value="1"/>
</dbReference>
<dbReference type="Gene3D" id="1.10.630.10">
    <property type="entry name" value="Cytochrome P450"/>
    <property type="match status" value="3"/>
</dbReference>
<dbReference type="CDD" id="cd11073">
    <property type="entry name" value="CYP76-like"/>
    <property type="match status" value="1"/>
</dbReference>
<accession>A0A178V7K5</accession>
<dbReference type="SUPFAM" id="SSF48264">
    <property type="entry name" value="Cytochrome P450"/>
    <property type="match status" value="2"/>
</dbReference>
<sequence length="2047" mass="226461">MDIVAIVLSLLFIFFLFFFFYTTGKSCPGGAKNPPGPSKLSLLRNILQTVEKPHRSLADLSRIYGSVMSFRLGCLTTVVISSPETAKEVLKTHDHVLSYRVSSDPVRAAGHHELSLLWIPPLARWRFLRKITRNQLFSTQRLEATSAIRTRKVQELMNFVNKCCERREAVNISRASFITSLNIISNALFSTNLANFDDSKTFHDFQNVVIRMMEISGKPNLADFFPFLGFLDLQGARKEARLLMHKLFRVFQGFIDTKRSSTSRNNNDMLDSLLDIAHKKESELDDNNIKHLLLDLFLAGVDTSSSAVEWAMAELLRNPKMIVKVQEEIRQVIGLKGTVQDLDIVKLPYLQAVVKESLRLHPPAPFLVPRKSESDDVQIFEFLIPKNTQVLVNVWAIGRDPNVWKNPTQFEPERFLGRGIDVKGNDFELIPFGAGRRICPGMPLAFRIMHLVLASLLYGFDWEYQNGVVPENVDMNEAFGATLHKAEPLCIVPIKKRENTLDEMTMKHTIALALLLILSFLFTYLILVAVKSRRRRSSSLALLPGPPGPSGWPIIGNLLQIIGKAPHRSFADLSRVYGPVMSLRLGSLTTVVISSPDAAREVLKTLDHVLSGRTFSETVRAFGHHEVSIAWLPSTSSRWSYDAKASTELQDSLSRMMKIMGKPNLANYFPSLEFLDLQGIRKEMKVCSERFFQVFQGLIDARIAERSSQTGPRDALRGDLLDSLIDLIQEERSEVDMNDINHFLCDLFIAGTETNSTTVEWALAELLRNPEAMANAKVEINFIVGPNRYVRDSNLLEFPYLQAVVTETLRLHPPTPFLIPRRAESDLEILGYPIPENAQILVNAWAIGRDPTVGENAEQFEPERFLGRDIEMIGKDFEMIPFGAGLRICPGISLALRIVPLMLASLIYSFEWYPKNVKNEVVDFRLGCHRIGGNIRNALNENGYRRPISIRAFGNMRLNLMALNKFIKMEEDDDNKFSKASDGHLHVADEHALVGVDDADLQGISSVDAVLKDDHFEQVSLGDQDSSATSLDSFYHQESGYPVVHSPQRPKPKATMPNVSPELLHLVDSAIMGKPESLDKLKSIVSGVESFGSGEDSESIAFLVIDSLLATMGGVESFEEDEDSNPPSVMLNSRAAIVAGELIPCLPCSGDSVSFMSPRTRMVRGLLAILRSCTRNRAMCSVAGLLCVLLRSVEEIISKDATMMWNAAVFFHCIQHLAGHSLSVDDLYRWLHVIKKSLPTVWSNPLIDALEKAMNGKESRGPACSFEFVGESSGLLGPGESRWPFTNGYAFATWIYIESFADTLDASTAAAAIAAASAAKSGKISNAAPANVHTGEGTAHMPRLFSFLTPDNQGIEAYFYAQFLVVESGSGKGSKTSLHFTHAFKPQCWYFIGLEHTCNQGLLGNSDSELRLYIDGSLYETRPFDYPRISKPLSFCCIGSNPPSTTAGLQRRRRQCALFAEMGPVYIFKEPIGPERMTRLATRGGDVLPCFGNGAGLPWLATNDHVRNVAEESSLSDAELGGYIHLLYHPCLLSGRFCPDASLSGAAGTQRRPAEVIGQVHVATRMKSVESFWALAYGGPMSLLPLTVSSVHKDNLEPCSRNVPSSLTTYSLAAPIFRMISFAIQHPGNNEELSRTRGPEILATVLGYLLHSLASFDIKHDRVGDEELVAAIVSLCQSQKINHALKVQLFCTLLLDLKIWSVCSYRLQKKLLSSLQDMVFTEATAMRNADAIQVLLDGCRRYFWTIQEKDSVNTFSLDGDARQVGEVNALVDELLVIIELLMGAASPSFAADDLHRLLGFIIESPQPNQVARVLHLMFRLVVQPNAAKAQTFAEAFITSGGIETLLVLLQREAKTGEDDIADSVAKGETNVPTSHSEQSQHNGPGLLKLDSVPQDNEGDPHAHDDNVGSLKETESFQQVKVHGSETVICETGSVTLSSSVNADRISSVSETPFNNNARNNVDDRDRVMVGIIRLIGALISKGHLKFSVGAKSDVMSNLMGSEFRENGGTMFDDKVALLLFALLKAFQAAPNRLMTDNVYTTLLGASV</sequence>
<keyword evidence="10" id="KW-1133">Transmembrane helix</keyword>
<dbReference type="GO" id="GO:0005506">
    <property type="term" value="F:iron ion binding"/>
    <property type="evidence" value="ECO:0007669"/>
    <property type="project" value="InterPro"/>
</dbReference>
<dbReference type="PANTHER" id="PTHR47950:SF44">
    <property type="entry name" value="CYTOCHROME P450, FAMILY 76, SUBFAMILY C, POLYPEPTIDE 5-RELATED"/>
    <property type="match status" value="1"/>
</dbReference>
<dbReference type="PRINTS" id="PR00385">
    <property type="entry name" value="P450"/>
</dbReference>
<dbReference type="PRINTS" id="PR00463">
    <property type="entry name" value="EP450I"/>
</dbReference>
<evidence type="ECO:0000259" key="11">
    <source>
        <dbReference type="Pfam" id="PF15787"/>
    </source>
</evidence>
<evidence type="ECO:0000256" key="7">
    <source>
        <dbReference type="ARBA" id="ARBA00023033"/>
    </source>
</evidence>
<gene>
    <name evidence="12" type="ordered locus">AXX17_At3g55300</name>
</gene>
<keyword evidence="7" id="KW-0503">Monooxygenase</keyword>
<dbReference type="EMBL" id="LUHQ01000003">
    <property type="protein sequence ID" value="OAP01671.1"/>
    <property type="molecule type" value="Genomic_DNA"/>
</dbReference>
<dbReference type="GO" id="GO:0020037">
    <property type="term" value="F:heme binding"/>
    <property type="evidence" value="ECO:0007669"/>
    <property type="project" value="InterPro"/>
</dbReference>
<evidence type="ECO:0000256" key="1">
    <source>
        <dbReference type="ARBA" id="ARBA00001971"/>
    </source>
</evidence>
<comment type="cofactor">
    <cofactor evidence="1 8">
        <name>heme</name>
        <dbReference type="ChEBI" id="CHEBI:30413"/>
    </cofactor>
</comment>
<proteinExistence type="inferred from homology"/>
<dbReference type="InterPro" id="IPR031570">
    <property type="entry name" value="NBEA/BDCP_DUF4704"/>
</dbReference>
<keyword evidence="10" id="KW-0812">Transmembrane</keyword>
<keyword evidence="6 8" id="KW-0408">Iron</keyword>
<dbReference type="PROSITE" id="PS00086">
    <property type="entry name" value="CYTOCHROME_P450"/>
    <property type="match status" value="2"/>
</dbReference>
<evidence type="ECO:0000313" key="13">
    <source>
        <dbReference type="Proteomes" id="UP000078284"/>
    </source>
</evidence>
<dbReference type="SUPFAM" id="SSF49899">
    <property type="entry name" value="Concanavalin A-like lectins/glucanases"/>
    <property type="match status" value="1"/>
</dbReference>
<reference evidence="13" key="1">
    <citation type="journal article" date="2016" name="Proc. Natl. Acad. Sci. U.S.A.">
        <title>Chromosome-level assembly of Arabidopsis thaliana Ler reveals the extent of translocation and inversion polymorphisms.</title>
        <authorList>
            <person name="Zapata L."/>
            <person name="Ding J."/>
            <person name="Willing E.M."/>
            <person name="Hartwig B."/>
            <person name="Bezdan D."/>
            <person name="Jiao W.B."/>
            <person name="Patel V."/>
            <person name="Velikkakam James G."/>
            <person name="Koornneef M."/>
            <person name="Ossowski S."/>
            <person name="Schneeberger K."/>
        </authorList>
    </citation>
    <scope>NUCLEOTIDE SEQUENCE [LARGE SCALE GENOMIC DNA]</scope>
    <source>
        <strain evidence="13">cv. Landsberg erecta</strain>
    </source>
</reference>
<dbReference type="InterPro" id="IPR002401">
    <property type="entry name" value="Cyt_P450_E_grp-I"/>
</dbReference>
<dbReference type="Proteomes" id="UP000078284">
    <property type="component" value="Chromosome 3"/>
</dbReference>